<name>A0A6J5LQB7_9CAUD</name>
<organism evidence="1">
    <name type="scientific">uncultured Caudovirales phage</name>
    <dbReference type="NCBI Taxonomy" id="2100421"/>
    <lineage>
        <taxon>Viruses</taxon>
        <taxon>Duplodnaviria</taxon>
        <taxon>Heunggongvirae</taxon>
        <taxon>Uroviricota</taxon>
        <taxon>Caudoviricetes</taxon>
        <taxon>Peduoviridae</taxon>
        <taxon>Maltschvirus</taxon>
        <taxon>Maltschvirus maltsch</taxon>
    </lineage>
</organism>
<reference evidence="1" key="1">
    <citation type="submission" date="2020-04" db="EMBL/GenBank/DDBJ databases">
        <authorList>
            <person name="Chiriac C."/>
            <person name="Salcher M."/>
            <person name="Ghai R."/>
            <person name="Kavagutti S V."/>
        </authorList>
    </citation>
    <scope>NUCLEOTIDE SEQUENCE</scope>
</reference>
<proteinExistence type="predicted"/>
<dbReference type="EMBL" id="LR796323">
    <property type="protein sequence ID" value="CAB4136715.1"/>
    <property type="molecule type" value="Genomic_DNA"/>
</dbReference>
<gene>
    <name evidence="1" type="ORF">UFOVP307_7</name>
</gene>
<accession>A0A6J5LQB7</accession>
<evidence type="ECO:0000313" key="1">
    <source>
        <dbReference type="EMBL" id="CAB4136715.1"/>
    </source>
</evidence>
<sequence>MAAATAVTSRRGNDQFRGLFTDTWDVSCTLDSGSVATTATATDTVTVPGVALGDMVIGMAIGVSEAGLVRRAYVSAANTVTIVTYNPTAGSVDLASTTLQLIVARAV</sequence>
<protein>
    <submittedName>
        <fullName evidence="1">Uncharacterized protein</fullName>
    </submittedName>
</protein>